<evidence type="ECO:0000313" key="1">
    <source>
        <dbReference type="EMBL" id="MBB3110264.1"/>
    </source>
</evidence>
<organism evidence="1 2">
    <name type="scientific">Paenibacillus phyllosphaerae</name>
    <dbReference type="NCBI Taxonomy" id="274593"/>
    <lineage>
        <taxon>Bacteria</taxon>
        <taxon>Bacillati</taxon>
        <taxon>Bacillota</taxon>
        <taxon>Bacilli</taxon>
        <taxon>Bacillales</taxon>
        <taxon>Paenibacillaceae</taxon>
        <taxon>Paenibacillus</taxon>
    </lineage>
</organism>
<dbReference type="InterPro" id="IPR035903">
    <property type="entry name" value="HesB-like_dom_sf"/>
</dbReference>
<dbReference type="AlphaFoldDB" id="A0A7W5FMQ8"/>
<dbReference type="Proteomes" id="UP000570361">
    <property type="component" value="Unassembled WGS sequence"/>
</dbReference>
<reference evidence="1 2" key="1">
    <citation type="submission" date="2020-08" db="EMBL/GenBank/DDBJ databases">
        <title>Genomic Encyclopedia of Type Strains, Phase III (KMG-III): the genomes of soil and plant-associated and newly described type strains.</title>
        <authorList>
            <person name="Whitman W."/>
        </authorList>
    </citation>
    <scope>NUCLEOTIDE SEQUENCE [LARGE SCALE GENOMIC DNA]</scope>
    <source>
        <strain evidence="1 2">CECT 5862</strain>
    </source>
</reference>
<dbReference type="SUPFAM" id="SSF89360">
    <property type="entry name" value="HesB-like domain"/>
    <property type="match status" value="1"/>
</dbReference>
<proteinExistence type="predicted"/>
<protein>
    <submittedName>
        <fullName evidence="1">Uncharacterized protein YneR</fullName>
    </submittedName>
</protein>
<dbReference type="RefSeq" id="WP_183600115.1">
    <property type="nucleotide sequence ID" value="NZ_JACHXK010000004.1"/>
</dbReference>
<accession>A0A7W5FMQ8</accession>
<gene>
    <name evidence="1" type="ORF">FHS18_002331</name>
</gene>
<comment type="caution">
    <text evidence="1">The sequence shown here is derived from an EMBL/GenBank/DDBJ whole genome shotgun (WGS) entry which is preliminary data.</text>
</comment>
<dbReference type="EMBL" id="JACHXK010000004">
    <property type="protein sequence ID" value="MBB3110264.1"/>
    <property type="molecule type" value="Genomic_DNA"/>
</dbReference>
<keyword evidence="2" id="KW-1185">Reference proteome</keyword>
<sequence>MKVIVEAEAARWYKKEMALQDGDQLHVFVRLGGCGSVQPGMSLGIMKENATGPNIHQTVEGIDFYMLEEQLWYLDEKDLHIRYDAKHDEAYFHVE</sequence>
<evidence type="ECO:0000313" key="2">
    <source>
        <dbReference type="Proteomes" id="UP000570361"/>
    </source>
</evidence>
<name>A0A7W5FMQ8_9BACL</name>